<reference evidence="4 5" key="1">
    <citation type="journal article" date="2014" name="Agronomy (Basel)">
        <title>A Draft Genome Sequence for Ensete ventricosum, the Drought-Tolerant Tree Against Hunger.</title>
        <authorList>
            <person name="Harrison J."/>
            <person name="Moore K.A."/>
            <person name="Paszkiewicz K."/>
            <person name="Jones T."/>
            <person name="Grant M."/>
            <person name="Ambacheew D."/>
            <person name="Muzemil S."/>
            <person name="Studholme D.J."/>
        </authorList>
    </citation>
    <scope>NUCLEOTIDE SEQUENCE [LARGE SCALE GENOMIC DNA]</scope>
</reference>
<dbReference type="AlphaFoldDB" id="A0A426YGN7"/>
<accession>A0A426YGN7</accession>
<dbReference type="InterPro" id="IPR033121">
    <property type="entry name" value="PEPTIDASE_A1"/>
</dbReference>
<dbReference type="InterPro" id="IPR032861">
    <property type="entry name" value="TAXi_N"/>
</dbReference>
<comment type="similarity">
    <text evidence="1">Belongs to the peptidase A1 family.</text>
</comment>
<dbReference type="InterPro" id="IPR001969">
    <property type="entry name" value="Aspartic_peptidase_AS"/>
</dbReference>
<name>A0A426YGN7_ENSVE</name>
<proteinExistence type="inferred from homology"/>
<evidence type="ECO:0000256" key="1">
    <source>
        <dbReference type="ARBA" id="ARBA00007447"/>
    </source>
</evidence>
<dbReference type="FunFam" id="2.40.70.10:FF:000025">
    <property type="entry name" value="Aspartyl protease family protein"/>
    <property type="match status" value="1"/>
</dbReference>
<organism evidence="4 5">
    <name type="scientific">Ensete ventricosum</name>
    <name type="common">Abyssinian banana</name>
    <name type="synonym">Musa ensete</name>
    <dbReference type="NCBI Taxonomy" id="4639"/>
    <lineage>
        <taxon>Eukaryota</taxon>
        <taxon>Viridiplantae</taxon>
        <taxon>Streptophyta</taxon>
        <taxon>Embryophyta</taxon>
        <taxon>Tracheophyta</taxon>
        <taxon>Spermatophyta</taxon>
        <taxon>Magnoliopsida</taxon>
        <taxon>Liliopsida</taxon>
        <taxon>Zingiberales</taxon>
        <taxon>Musaceae</taxon>
        <taxon>Ensete</taxon>
    </lineage>
</organism>
<dbReference type="Gene3D" id="2.40.70.10">
    <property type="entry name" value="Acid Proteases"/>
    <property type="match status" value="1"/>
</dbReference>
<evidence type="ECO:0000313" key="4">
    <source>
        <dbReference type="EMBL" id="RRT50911.1"/>
    </source>
</evidence>
<feature type="non-terminal residue" evidence="4">
    <location>
        <position position="1"/>
    </location>
</feature>
<dbReference type="GO" id="GO:0006508">
    <property type="term" value="P:proteolysis"/>
    <property type="evidence" value="ECO:0007669"/>
    <property type="project" value="InterPro"/>
</dbReference>
<dbReference type="InterPro" id="IPR001461">
    <property type="entry name" value="Aspartic_peptidase_A1"/>
</dbReference>
<dbReference type="PROSITE" id="PS51767">
    <property type="entry name" value="PEPTIDASE_A1"/>
    <property type="match status" value="1"/>
</dbReference>
<evidence type="ECO:0000256" key="2">
    <source>
        <dbReference type="SAM" id="SignalP"/>
    </source>
</evidence>
<dbReference type="EMBL" id="AMZH03012499">
    <property type="protein sequence ID" value="RRT50911.1"/>
    <property type="molecule type" value="Genomic_DNA"/>
</dbReference>
<dbReference type="SUPFAM" id="SSF50630">
    <property type="entry name" value="Acid proteases"/>
    <property type="match status" value="1"/>
</dbReference>
<dbReference type="PANTHER" id="PTHR13683:SF817">
    <property type="entry name" value="OS07G0592200 PROTEIN"/>
    <property type="match status" value="1"/>
</dbReference>
<feature type="domain" description="Peptidase A1" evidence="3">
    <location>
        <begin position="90"/>
        <end position="364"/>
    </location>
</feature>
<feature type="signal peptide" evidence="2">
    <location>
        <begin position="1"/>
        <end position="18"/>
    </location>
</feature>
<comment type="caution">
    <text evidence="4">The sequence shown here is derived from an EMBL/GenBank/DDBJ whole genome shotgun (WGS) entry which is preliminary data.</text>
</comment>
<dbReference type="InterPro" id="IPR021109">
    <property type="entry name" value="Peptidase_aspartic_dom_sf"/>
</dbReference>
<evidence type="ECO:0000259" key="3">
    <source>
        <dbReference type="PROSITE" id="PS51767"/>
    </source>
</evidence>
<dbReference type="PROSITE" id="PS00141">
    <property type="entry name" value="ASP_PROTEASE"/>
    <property type="match status" value="1"/>
</dbReference>
<gene>
    <name evidence="4" type="ORF">B296_00051437</name>
</gene>
<protein>
    <recommendedName>
        <fullName evidence="3">Peptidase A1 domain-containing protein</fullName>
    </recommendedName>
</protein>
<dbReference type="Pfam" id="PF14543">
    <property type="entry name" value="TAXi_N"/>
    <property type="match status" value="1"/>
</dbReference>
<dbReference type="InterPro" id="IPR034164">
    <property type="entry name" value="Pepsin-like_dom"/>
</dbReference>
<keyword evidence="2" id="KW-0732">Signal</keyword>
<feature type="chain" id="PRO_5019527764" description="Peptidase A1 domain-containing protein" evidence="2">
    <location>
        <begin position="19"/>
        <end position="364"/>
    </location>
</feature>
<evidence type="ECO:0000313" key="5">
    <source>
        <dbReference type="Proteomes" id="UP000287651"/>
    </source>
</evidence>
<sequence length="364" mass="40712">AASSFIFLLFLLSDSARTQEPSLRALATHGSQPNLVLPLFFSRSNSTRRSVLARRLLGQQVTARASMRLYDDYLTNGCAPPLFPFLRPYYTTKLFIGTQPQEFALIVDSGSTVTYVPCSTFIKVTYCSSSVYWLDVNVRFQPDLSSTYEPVKCNDDCTCDKEQKQCVYESQYSEMSSSSGVLGEDLISFGKESELKPQRAVFGCANSETGNLFNQHADGIIGLGRGELSIMDQLVDKGVITDSFSLCYGGMDVDGGAMVLGEITPPLDMLFSQSDPIRRYSISLFIGVIKLCFSACAFDIFLRFTCPGMATAHTTILIWRKYMWMVNCCILIQDYSIARMAQSWIVEPHTHICQKKHLWHLGML</sequence>
<dbReference type="GO" id="GO:0004190">
    <property type="term" value="F:aspartic-type endopeptidase activity"/>
    <property type="evidence" value="ECO:0007669"/>
    <property type="project" value="InterPro"/>
</dbReference>
<dbReference type="PANTHER" id="PTHR13683">
    <property type="entry name" value="ASPARTYL PROTEASES"/>
    <property type="match status" value="1"/>
</dbReference>
<dbReference type="Proteomes" id="UP000287651">
    <property type="component" value="Unassembled WGS sequence"/>
</dbReference>
<dbReference type="CDD" id="cd05471">
    <property type="entry name" value="pepsin_like"/>
    <property type="match status" value="1"/>
</dbReference>